<accession>A0A3G9GQ14</accession>
<comment type="similarity">
    <text evidence="1">Belongs to the aldolase class II family.</text>
</comment>
<dbReference type="PANTHER" id="PTHR10672:SF3">
    <property type="entry name" value="PROTEIN HU-LI TAI SHAO"/>
    <property type="match status" value="1"/>
</dbReference>
<gene>
    <name evidence="3" type="ORF">DLM_4078</name>
</gene>
<name>A0A3G9GQ14_9NEIS</name>
<dbReference type="Gene3D" id="3.40.225.10">
    <property type="entry name" value="Class II aldolase/adducin N-terminal domain"/>
    <property type="match status" value="1"/>
</dbReference>
<dbReference type="PANTHER" id="PTHR10672">
    <property type="entry name" value="ADDUCIN"/>
    <property type="match status" value="1"/>
</dbReference>
<evidence type="ECO:0000256" key="1">
    <source>
        <dbReference type="ARBA" id="ARBA00037961"/>
    </source>
</evidence>
<protein>
    <submittedName>
        <fullName evidence="3">Ribulose-5-phosphate 4-epimerase and related epimerases and aldolases</fullName>
    </submittedName>
</protein>
<dbReference type="EMBL" id="AP018823">
    <property type="protein sequence ID" value="BBF87652.1"/>
    <property type="molecule type" value="Genomic_DNA"/>
</dbReference>
<dbReference type="Pfam" id="PF00596">
    <property type="entry name" value="Aldolase_II"/>
    <property type="match status" value="1"/>
</dbReference>
<evidence type="ECO:0000259" key="2">
    <source>
        <dbReference type="SMART" id="SM01007"/>
    </source>
</evidence>
<dbReference type="InterPro" id="IPR036409">
    <property type="entry name" value="Aldolase_II/adducin_N_sf"/>
</dbReference>
<dbReference type="Proteomes" id="UP000198290">
    <property type="component" value="Chromosome"/>
</dbReference>
<feature type="domain" description="Class II aldolase/adducin N-terminal" evidence="2">
    <location>
        <begin position="16"/>
        <end position="199"/>
    </location>
</feature>
<dbReference type="KEGG" id="amah:DLM_4078"/>
<proteinExistence type="inferred from homology"/>
<keyword evidence="4" id="KW-1185">Reference proteome</keyword>
<reference evidence="4" key="3">
    <citation type="journal article" date="2017" name="Plant Physiol. Biochem.">
        <title>Differential oxidative and antioxidative response of duckweed Lemna minor toward plant growth promoting/inhibiting bacteria.</title>
        <authorList>
            <person name="Ishizawa H."/>
            <person name="Kuroda M."/>
            <person name="Morikawa M."/>
            <person name="Ike M."/>
        </authorList>
    </citation>
    <scope>NUCLEOTIDE SEQUENCE [LARGE SCALE GENOMIC DNA]</scope>
    <source>
        <strain evidence="4">H3</strain>
    </source>
</reference>
<reference evidence="4" key="1">
    <citation type="journal article" date="2017" name="Biotechnol. Biofuels">
        <title>Evaluation of environmental bacterial communities as a factor affecting the growth of duckweed Lemna minor.</title>
        <authorList>
            <person name="Ishizawa H."/>
            <person name="Kuroda M."/>
            <person name="Morikawa M."/>
            <person name="Ike M."/>
        </authorList>
    </citation>
    <scope>NUCLEOTIDE SEQUENCE [LARGE SCALE GENOMIC DNA]</scope>
    <source>
        <strain evidence="4">H3</strain>
    </source>
</reference>
<dbReference type="InterPro" id="IPR051017">
    <property type="entry name" value="Aldolase-II_Adducin_sf"/>
</dbReference>
<dbReference type="GO" id="GO:0051015">
    <property type="term" value="F:actin filament binding"/>
    <property type="evidence" value="ECO:0007669"/>
    <property type="project" value="TreeGrafter"/>
</dbReference>
<dbReference type="InterPro" id="IPR001303">
    <property type="entry name" value="Aldolase_II/adducin_N"/>
</dbReference>
<organism evidence="3 4">
    <name type="scientific">Aquitalea magnusonii</name>
    <dbReference type="NCBI Taxonomy" id="332411"/>
    <lineage>
        <taxon>Bacteria</taxon>
        <taxon>Pseudomonadati</taxon>
        <taxon>Pseudomonadota</taxon>
        <taxon>Betaproteobacteria</taxon>
        <taxon>Neisseriales</taxon>
        <taxon>Chromobacteriaceae</taxon>
        <taxon>Aquitalea</taxon>
    </lineage>
</organism>
<dbReference type="OrthoDB" id="8859181at2"/>
<dbReference type="RefSeq" id="WP_089083091.1">
    <property type="nucleotide sequence ID" value="NZ_AP018823.1"/>
</dbReference>
<dbReference type="AlphaFoldDB" id="A0A3G9GQ14"/>
<dbReference type="SUPFAM" id="SSF53639">
    <property type="entry name" value="AraD/HMP-PK domain-like"/>
    <property type="match status" value="1"/>
</dbReference>
<sequence>MNPAARFSSAEWQARCELAALYRLIAHFRMTDMIDTHISLRIPGPAHHFLINRYGVLFQHMRASDLVRIDQHGNVVGGDGDAQRVNRAGFVIHSAVHMARPDLHCVIHTHTAAGMAVSAQEHGLLPITQHALKFYGRLSYHEYEGIALSLEERERLVADLGPRNKAIILRNHGLLAGGRSVAEAFHEIYFLERACQAQVQAMAGGCQLHYPSEAVRQHTADQFALDDEEEIIALGWQAALALIADQQESYAS</sequence>
<evidence type="ECO:0000313" key="4">
    <source>
        <dbReference type="Proteomes" id="UP000198290"/>
    </source>
</evidence>
<reference evidence="3 4" key="2">
    <citation type="journal article" date="2017" name="Genome Announc.">
        <title>Draft genome sequence of Aquitalea magnusonii strain H3, a plant growth-promoting bacterium of duckweed Lemna minor.</title>
        <authorList>
            <person name="Ishizawa H."/>
            <person name="Kuroda M."/>
            <person name="Ike M."/>
        </authorList>
    </citation>
    <scope>NUCLEOTIDE SEQUENCE [LARGE SCALE GENOMIC DNA]</scope>
    <source>
        <strain evidence="3 4">H3</strain>
    </source>
</reference>
<dbReference type="SMART" id="SM01007">
    <property type="entry name" value="Aldolase_II"/>
    <property type="match status" value="1"/>
</dbReference>
<evidence type="ECO:0000313" key="3">
    <source>
        <dbReference type="EMBL" id="BBF87652.1"/>
    </source>
</evidence>
<dbReference type="GO" id="GO:0005856">
    <property type="term" value="C:cytoskeleton"/>
    <property type="evidence" value="ECO:0007669"/>
    <property type="project" value="TreeGrafter"/>
</dbReference>
<dbReference type="NCBIfam" id="NF005451">
    <property type="entry name" value="PRK07044.1"/>
    <property type="match status" value="1"/>
</dbReference>